<keyword evidence="1" id="KW-1133">Transmembrane helix</keyword>
<feature type="transmembrane region" description="Helical" evidence="1">
    <location>
        <begin position="128"/>
        <end position="147"/>
    </location>
</feature>
<feature type="transmembrane region" description="Helical" evidence="1">
    <location>
        <begin position="252"/>
        <end position="271"/>
    </location>
</feature>
<name>A0A937K4C6_9CLOT</name>
<proteinExistence type="predicted"/>
<feature type="transmembrane region" description="Helical" evidence="1">
    <location>
        <begin position="50"/>
        <end position="73"/>
    </location>
</feature>
<evidence type="ECO:0000313" key="2">
    <source>
        <dbReference type="EMBL" id="MBL4933206.1"/>
    </source>
</evidence>
<accession>A0A937K4C6</accession>
<organism evidence="2 3">
    <name type="scientific">Clostridium paridis</name>
    <dbReference type="NCBI Taxonomy" id="2803863"/>
    <lineage>
        <taxon>Bacteria</taxon>
        <taxon>Bacillati</taxon>
        <taxon>Bacillota</taxon>
        <taxon>Clostridia</taxon>
        <taxon>Eubacteriales</taxon>
        <taxon>Clostridiaceae</taxon>
        <taxon>Clostridium</taxon>
    </lineage>
</organism>
<feature type="transmembrane region" description="Helical" evidence="1">
    <location>
        <begin position="177"/>
        <end position="195"/>
    </location>
</feature>
<sequence>MNGEIIIETKNFIKSIINIMIFIDTFVKTFRDEGKSYEKKGVLQKYYKPISNLIYIYGFIVILFSSVLVIGLLDSSLLLLLKISDIVRDFIYNKNLVSSNIGNIINNTINNSYFMYCIKVILYISRNVVYIIIPVIIISIASVWIATKKNMKFDYQGKFLITISILNSIYEKSNVKLLPLLLVNICIYSISRFFIYDNSKSYGVFILISSIYLILIIYKKIDKEIININKTFILVLITPILIFNTINVSEISSYGIIATVIASFFIIDRVISLIMDYNHKILNGGDLFFIENCLDYNYIDKIYKNLNISSLESAENMGKLKEIGILNLYKGEIENINLARNCLLKYVKTNADDVGAKQYLAIAYYKSGEEFKSETISLCEEIRNINTINRIENLVLIQALIDMESSDYEYMNLLLEEVNEKKNIYFRYIKCKVEILSCKYDYYEIIKEINKLKMFEEFEDIYIYLIRLEMSQTNIDKEKVRIAIEYCEKKGLDYSILVENIDI</sequence>
<protein>
    <submittedName>
        <fullName evidence="2">Uncharacterized protein</fullName>
    </submittedName>
</protein>
<feature type="transmembrane region" description="Helical" evidence="1">
    <location>
        <begin position="201"/>
        <end position="218"/>
    </location>
</feature>
<keyword evidence="3" id="KW-1185">Reference proteome</keyword>
<reference evidence="2" key="1">
    <citation type="submission" date="2021-01" db="EMBL/GenBank/DDBJ databases">
        <title>Genome public.</title>
        <authorList>
            <person name="Liu C."/>
            <person name="Sun Q."/>
        </authorList>
    </citation>
    <scope>NUCLEOTIDE SEQUENCE</scope>
    <source>
        <strain evidence="2">YIM B02565</strain>
    </source>
</reference>
<keyword evidence="1" id="KW-0472">Membrane</keyword>
<gene>
    <name evidence="2" type="ORF">JK634_15435</name>
</gene>
<evidence type="ECO:0000313" key="3">
    <source>
        <dbReference type="Proteomes" id="UP000623681"/>
    </source>
</evidence>
<feature type="transmembrane region" description="Helical" evidence="1">
    <location>
        <begin position="225"/>
        <end position="246"/>
    </location>
</feature>
<dbReference type="EMBL" id="JAESWA010000023">
    <property type="protein sequence ID" value="MBL4933206.1"/>
    <property type="molecule type" value="Genomic_DNA"/>
</dbReference>
<keyword evidence="1" id="KW-0812">Transmembrane</keyword>
<evidence type="ECO:0000256" key="1">
    <source>
        <dbReference type="SAM" id="Phobius"/>
    </source>
</evidence>
<comment type="caution">
    <text evidence="2">The sequence shown here is derived from an EMBL/GenBank/DDBJ whole genome shotgun (WGS) entry which is preliminary data.</text>
</comment>
<dbReference type="Proteomes" id="UP000623681">
    <property type="component" value="Unassembled WGS sequence"/>
</dbReference>
<dbReference type="AlphaFoldDB" id="A0A937K4C6"/>